<sequence>MAPEPQPTSNISIGCCTFRYSSITFDTNSSVSGLGMNTVGAVFKVKSMKSHSPNIYCKGIRAQRASQRRENSECCSAMRLIVQLRNEVIYSKLQLSLTLFAWILMRASSRCNQDNSSVLANGGFEIIKSNVLPLSGFEHRQNRENRFLSLSGQARNLFQTTATYKPL</sequence>
<dbReference type="Proteomes" id="UP000078200">
    <property type="component" value="Unassembled WGS sequence"/>
</dbReference>
<dbReference type="AlphaFoldDB" id="A0A1A9V1C4"/>
<dbReference type="EnsemblMetazoa" id="GAUT022658-RA">
    <property type="protein sequence ID" value="GAUT022658-PA"/>
    <property type="gene ID" value="GAUT022658"/>
</dbReference>
<accession>A0A1A9V1C4</accession>
<evidence type="ECO:0000313" key="2">
    <source>
        <dbReference type="Proteomes" id="UP000078200"/>
    </source>
</evidence>
<protein>
    <submittedName>
        <fullName evidence="1">Uncharacterized protein</fullName>
    </submittedName>
</protein>
<dbReference type="VEuPathDB" id="VectorBase:GAUT022658"/>
<keyword evidence="2" id="KW-1185">Reference proteome</keyword>
<name>A0A1A9V1C4_GLOAU</name>
<proteinExistence type="predicted"/>
<organism evidence="1 2">
    <name type="scientific">Glossina austeni</name>
    <name type="common">Savannah tsetse fly</name>
    <dbReference type="NCBI Taxonomy" id="7395"/>
    <lineage>
        <taxon>Eukaryota</taxon>
        <taxon>Metazoa</taxon>
        <taxon>Ecdysozoa</taxon>
        <taxon>Arthropoda</taxon>
        <taxon>Hexapoda</taxon>
        <taxon>Insecta</taxon>
        <taxon>Pterygota</taxon>
        <taxon>Neoptera</taxon>
        <taxon>Endopterygota</taxon>
        <taxon>Diptera</taxon>
        <taxon>Brachycera</taxon>
        <taxon>Muscomorpha</taxon>
        <taxon>Hippoboscoidea</taxon>
        <taxon>Glossinidae</taxon>
        <taxon>Glossina</taxon>
    </lineage>
</organism>
<reference evidence="1" key="1">
    <citation type="submission" date="2020-05" db="UniProtKB">
        <authorList>
            <consortium name="EnsemblMetazoa"/>
        </authorList>
    </citation>
    <scope>IDENTIFICATION</scope>
    <source>
        <strain evidence="1">TTRI</strain>
    </source>
</reference>
<evidence type="ECO:0000313" key="1">
    <source>
        <dbReference type="EnsemblMetazoa" id="GAUT022658-PA"/>
    </source>
</evidence>